<proteinExistence type="predicted"/>
<accession>A0A660L133</accession>
<keyword evidence="2" id="KW-1185">Reference proteome</keyword>
<dbReference type="InterPro" id="IPR014942">
    <property type="entry name" value="AbiEii"/>
</dbReference>
<dbReference type="Pfam" id="PF08843">
    <property type="entry name" value="AbiEii"/>
    <property type="match status" value="1"/>
</dbReference>
<dbReference type="Gene3D" id="3.30.460.40">
    <property type="match status" value="1"/>
</dbReference>
<evidence type="ECO:0000313" key="2">
    <source>
        <dbReference type="Proteomes" id="UP000278962"/>
    </source>
</evidence>
<keyword evidence="1" id="KW-0808">Transferase</keyword>
<organism evidence="1 2">
    <name type="scientific">Solirubrobacter pauli</name>
    <dbReference type="NCBI Taxonomy" id="166793"/>
    <lineage>
        <taxon>Bacteria</taxon>
        <taxon>Bacillati</taxon>
        <taxon>Actinomycetota</taxon>
        <taxon>Thermoleophilia</taxon>
        <taxon>Solirubrobacterales</taxon>
        <taxon>Solirubrobacteraceae</taxon>
        <taxon>Solirubrobacter</taxon>
    </lineage>
</organism>
<sequence>MAFIGAMERVRADDGPRFLVKGGVSIELRLGLRARATKDVDLVFRGDPPEMREALEEGLAQPFSGFTFRRKGEVGDIRDTGSRRLLIQLSFGGRDWQTLQVEIARPEADEIELVPVAVSISDFGLEAPEQVACLSLRYQVAQKLHAVTEQPNDRQNLRFWDIVDLLLLEELLGEDLAPLRDAAVSIFATRGTHAWPPELVIPASWREPYARTAGEMDASLPAGIDEAAQRVRQMIRDIAAA</sequence>
<reference evidence="1 2" key="1">
    <citation type="submission" date="2018-10" db="EMBL/GenBank/DDBJ databases">
        <title>Genomic Encyclopedia of Archaeal and Bacterial Type Strains, Phase II (KMG-II): from individual species to whole genera.</title>
        <authorList>
            <person name="Goeker M."/>
        </authorList>
    </citation>
    <scope>NUCLEOTIDE SEQUENCE [LARGE SCALE GENOMIC DNA]</scope>
    <source>
        <strain evidence="1 2">DSM 14954</strain>
    </source>
</reference>
<name>A0A660L133_9ACTN</name>
<dbReference type="Proteomes" id="UP000278962">
    <property type="component" value="Unassembled WGS sequence"/>
</dbReference>
<dbReference type="EMBL" id="RBIL01000003">
    <property type="protein sequence ID" value="RKQ84990.1"/>
    <property type="molecule type" value="Genomic_DNA"/>
</dbReference>
<gene>
    <name evidence="1" type="ORF">C8N24_6621</name>
</gene>
<dbReference type="OrthoDB" id="3199565at2"/>
<dbReference type="GO" id="GO:0016740">
    <property type="term" value="F:transferase activity"/>
    <property type="evidence" value="ECO:0007669"/>
    <property type="project" value="UniProtKB-KW"/>
</dbReference>
<protein>
    <submittedName>
        <fullName evidence="1">Nucleotidyltransferase AbiEii toxin of type IV toxin-antitoxin system</fullName>
    </submittedName>
</protein>
<dbReference type="AlphaFoldDB" id="A0A660L133"/>
<dbReference type="RefSeq" id="WP_147448112.1">
    <property type="nucleotide sequence ID" value="NZ_RBIL01000003.1"/>
</dbReference>
<comment type="caution">
    <text evidence="1">The sequence shown here is derived from an EMBL/GenBank/DDBJ whole genome shotgun (WGS) entry which is preliminary data.</text>
</comment>
<evidence type="ECO:0000313" key="1">
    <source>
        <dbReference type="EMBL" id="RKQ84990.1"/>
    </source>
</evidence>